<keyword evidence="6" id="KW-0813">Transport</keyword>
<evidence type="ECO:0000256" key="5">
    <source>
        <dbReference type="ARBA" id="ARBA00023251"/>
    </source>
</evidence>
<feature type="transmembrane region" description="Helical" evidence="6">
    <location>
        <begin position="160"/>
        <end position="181"/>
    </location>
</feature>
<keyword evidence="6" id="KW-1003">Cell membrane</keyword>
<dbReference type="EMBL" id="JAMTCK010000011">
    <property type="protein sequence ID" value="MCP2167715.1"/>
    <property type="molecule type" value="Genomic_DNA"/>
</dbReference>
<comment type="similarity">
    <text evidence="6">Belongs to the ABC-2 integral membrane protein family.</text>
</comment>
<comment type="caution">
    <text evidence="8">The sequence shown here is derived from an EMBL/GenBank/DDBJ whole genome shotgun (WGS) entry which is preliminary data.</text>
</comment>
<feature type="transmembrane region" description="Helical" evidence="6">
    <location>
        <begin position="125"/>
        <end position="154"/>
    </location>
</feature>
<feature type="domain" description="ABC transmembrane type-2" evidence="7">
    <location>
        <begin position="49"/>
        <end position="276"/>
    </location>
</feature>
<dbReference type="PANTHER" id="PTHR43229:SF2">
    <property type="entry name" value="NODULATION PROTEIN J"/>
    <property type="match status" value="1"/>
</dbReference>
<dbReference type="InterPro" id="IPR013525">
    <property type="entry name" value="ABC2_TM"/>
</dbReference>
<evidence type="ECO:0000259" key="7">
    <source>
        <dbReference type="PROSITE" id="PS51012"/>
    </source>
</evidence>
<evidence type="ECO:0000313" key="8">
    <source>
        <dbReference type="EMBL" id="MCP2167715.1"/>
    </source>
</evidence>
<dbReference type="RefSeq" id="WP_253774862.1">
    <property type="nucleotide sequence ID" value="NZ_JAMTCK010000011.1"/>
</dbReference>
<evidence type="ECO:0000256" key="1">
    <source>
        <dbReference type="ARBA" id="ARBA00004141"/>
    </source>
</evidence>
<dbReference type="Proteomes" id="UP001206128">
    <property type="component" value="Unassembled WGS sequence"/>
</dbReference>
<protein>
    <recommendedName>
        <fullName evidence="6">Transport permease protein</fullName>
    </recommendedName>
</protein>
<keyword evidence="3 6" id="KW-1133">Transmembrane helix</keyword>
<dbReference type="PANTHER" id="PTHR43229">
    <property type="entry name" value="NODULATION PROTEIN J"/>
    <property type="match status" value="1"/>
</dbReference>
<keyword evidence="5" id="KW-0046">Antibiotic resistance</keyword>
<keyword evidence="4 6" id="KW-0472">Membrane</keyword>
<proteinExistence type="inferred from homology"/>
<evidence type="ECO:0000313" key="9">
    <source>
        <dbReference type="Proteomes" id="UP001206128"/>
    </source>
</evidence>
<dbReference type="GO" id="GO:0046677">
    <property type="term" value="P:response to antibiotic"/>
    <property type="evidence" value="ECO:0007669"/>
    <property type="project" value="UniProtKB-KW"/>
</dbReference>
<dbReference type="InterPro" id="IPR051784">
    <property type="entry name" value="Nod_factor_ABC_transporter"/>
</dbReference>
<dbReference type="GO" id="GO:0043190">
    <property type="term" value="C:ATP-binding cassette (ABC) transporter complex"/>
    <property type="evidence" value="ECO:0007669"/>
    <property type="project" value="InterPro"/>
</dbReference>
<dbReference type="AlphaFoldDB" id="A0AAE3GHW7"/>
<dbReference type="InterPro" id="IPR047817">
    <property type="entry name" value="ABC2_TM_bact-type"/>
</dbReference>
<name>A0AAE3GHW7_9PSEU</name>
<dbReference type="Pfam" id="PF01061">
    <property type="entry name" value="ABC2_membrane"/>
    <property type="match status" value="1"/>
</dbReference>
<dbReference type="PIRSF" id="PIRSF006648">
    <property type="entry name" value="DrrB"/>
    <property type="match status" value="1"/>
</dbReference>
<keyword evidence="9" id="KW-1185">Reference proteome</keyword>
<feature type="transmembrane region" description="Helical" evidence="6">
    <location>
        <begin position="193"/>
        <end position="213"/>
    </location>
</feature>
<evidence type="ECO:0000256" key="6">
    <source>
        <dbReference type="RuleBase" id="RU361157"/>
    </source>
</evidence>
<dbReference type="GO" id="GO:0140359">
    <property type="term" value="F:ABC-type transporter activity"/>
    <property type="evidence" value="ECO:0007669"/>
    <property type="project" value="InterPro"/>
</dbReference>
<evidence type="ECO:0000256" key="4">
    <source>
        <dbReference type="ARBA" id="ARBA00023136"/>
    </source>
</evidence>
<accession>A0AAE3GHW7</accession>
<dbReference type="PROSITE" id="PS51012">
    <property type="entry name" value="ABC_TM2"/>
    <property type="match status" value="1"/>
</dbReference>
<feature type="transmembrane region" description="Helical" evidence="6">
    <location>
        <begin position="251"/>
        <end position="273"/>
    </location>
</feature>
<evidence type="ECO:0000256" key="3">
    <source>
        <dbReference type="ARBA" id="ARBA00022989"/>
    </source>
</evidence>
<reference evidence="8" key="1">
    <citation type="submission" date="2022-06" db="EMBL/GenBank/DDBJ databases">
        <title>Genomic Encyclopedia of Archaeal and Bacterial Type Strains, Phase II (KMG-II): from individual species to whole genera.</title>
        <authorList>
            <person name="Goeker M."/>
        </authorList>
    </citation>
    <scope>NUCLEOTIDE SEQUENCE</scope>
    <source>
        <strain evidence="8">DSM 43935</strain>
    </source>
</reference>
<feature type="transmembrane region" description="Helical" evidence="6">
    <location>
        <begin position="80"/>
        <end position="104"/>
    </location>
</feature>
<keyword evidence="2 6" id="KW-0812">Transmembrane</keyword>
<sequence length="279" mass="29850">MTSSTTATDADRPAGAALITRTRPKRPGALATSWTFAWRALLKIKHDPDQLYSSFILPIMFTLVFTFLFGGALAGSTGDYLQFLMPGILVMTVIMINMYTGISLNTDITKGIFDRFRGLSIWRPGILAGALLGDVLRYAIALVVVTVLGVLLGFRPAGGVLGVLGAFLFLQLFAFCLGWMWNAAGLVLKSPESVNQLSSMVLFPLVFASNVFVLPDTMPGWLAAVVNANPITHAVTTVRGLTAGDLTSGQLLGGLVACAALLVIFAPLSMYLFRAKSLR</sequence>
<dbReference type="InterPro" id="IPR000412">
    <property type="entry name" value="ABC_2_transport"/>
</dbReference>
<gene>
    <name evidence="8" type="ORF">LX83_004588</name>
</gene>
<comment type="subcellular location">
    <subcellularLocation>
        <location evidence="6">Cell membrane</location>
        <topology evidence="6">Multi-pass membrane protein</topology>
    </subcellularLocation>
    <subcellularLocation>
        <location evidence="1">Membrane</location>
        <topology evidence="1">Multi-pass membrane protein</topology>
    </subcellularLocation>
</comment>
<organism evidence="8 9">
    <name type="scientific">Goodfellowiella coeruleoviolacea</name>
    <dbReference type="NCBI Taxonomy" id="334858"/>
    <lineage>
        <taxon>Bacteria</taxon>
        <taxon>Bacillati</taxon>
        <taxon>Actinomycetota</taxon>
        <taxon>Actinomycetes</taxon>
        <taxon>Pseudonocardiales</taxon>
        <taxon>Pseudonocardiaceae</taxon>
        <taxon>Goodfellowiella</taxon>
    </lineage>
</organism>
<evidence type="ECO:0000256" key="2">
    <source>
        <dbReference type="ARBA" id="ARBA00022692"/>
    </source>
</evidence>
<feature type="transmembrane region" description="Helical" evidence="6">
    <location>
        <begin position="51"/>
        <end position="74"/>
    </location>
</feature>